<dbReference type="GO" id="GO:0016491">
    <property type="term" value="F:oxidoreductase activity"/>
    <property type="evidence" value="ECO:0007669"/>
    <property type="project" value="UniProtKB-KW"/>
</dbReference>
<comment type="caution">
    <text evidence="4">The sequence shown here is derived from an EMBL/GenBank/DDBJ whole genome shotgun (WGS) entry which is preliminary data.</text>
</comment>
<feature type="domain" description="SoxA A3" evidence="3">
    <location>
        <begin position="383"/>
        <end position="457"/>
    </location>
</feature>
<accession>A0A640WJI0</accession>
<dbReference type="Gene3D" id="1.10.10.1100">
    <property type="entry name" value="BFD-like [2Fe-2S]-binding domain"/>
    <property type="match status" value="1"/>
</dbReference>
<reference evidence="4 5" key="1">
    <citation type="submission" date="2019-08" db="EMBL/GenBank/DDBJ databases">
        <title>Bioinformatics analysis of the strain L3 and L5.</title>
        <authorList>
            <person name="Li X."/>
        </authorList>
    </citation>
    <scope>NUCLEOTIDE SEQUENCE [LARGE SCALE GENOMIC DNA]</scope>
    <source>
        <strain evidence="4 5">L3</strain>
    </source>
</reference>
<protein>
    <submittedName>
        <fullName evidence="4">NAD(P)-binding protein</fullName>
    </submittedName>
</protein>
<keyword evidence="1" id="KW-0560">Oxidoreductase</keyword>
<organism evidence="4 5">
    <name type="scientific">Salinicola corii</name>
    <dbReference type="NCBI Taxonomy" id="2606937"/>
    <lineage>
        <taxon>Bacteria</taxon>
        <taxon>Pseudomonadati</taxon>
        <taxon>Pseudomonadota</taxon>
        <taxon>Gammaproteobacteria</taxon>
        <taxon>Oceanospirillales</taxon>
        <taxon>Halomonadaceae</taxon>
        <taxon>Salinicola</taxon>
    </lineage>
</organism>
<name>A0A640WJI0_9GAMM</name>
<dbReference type="InterPro" id="IPR036188">
    <property type="entry name" value="FAD/NAD-bd_sf"/>
</dbReference>
<dbReference type="Pfam" id="PF07992">
    <property type="entry name" value="Pyr_redox_2"/>
    <property type="match status" value="1"/>
</dbReference>
<dbReference type="Pfam" id="PF17806">
    <property type="entry name" value="SO_alpha_A3"/>
    <property type="match status" value="1"/>
</dbReference>
<dbReference type="CDD" id="cd19946">
    <property type="entry name" value="GlpA-like_Fer2_BFD-like"/>
    <property type="match status" value="1"/>
</dbReference>
<gene>
    <name evidence="4" type="ORF">F0A16_02545</name>
</gene>
<evidence type="ECO:0000259" key="3">
    <source>
        <dbReference type="Pfam" id="PF17806"/>
    </source>
</evidence>
<keyword evidence="5" id="KW-1185">Reference proteome</keyword>
<evidence type="ECO:0000313" key="4">
    <source>
        <dbReference type="EMBL" id="KAA0020692.1"/>
    </source>
</evidence>
<dbReference type="RefSeq" id="WP_149433811.1">
    <property type="nucleotide sequence ID" value="NZ_VTPX01000001.1"/>
</dbReference>
<evidence type="ECO:0000259" key="2">
    <source>
        <dbReference type="Pfam" id="PF07992"/>
    </source>
</evidence>
<feature type="domain" description="FAD/NAD(P)-binding" evidence="2">
    <location>
        <begin position="6"/>
        <end position="320"/>
    </location>
</feature>
<sequence length="476" mass="51191">MKTIPLAIIGAGPAGMAAARTAARHGLRPVVFDEQPAPGGQIYRALESTPLRDPELLGQDYWHGRSLIEALRREPVDYRPGHMVWQLTRAGEIGVLAGDTAALIRAERVVLATGAQERPFPVPGWTLPGVMGAGAAQVLLKTSGVVARAPMILAGSGPLLYLVAVQYLRAGASVAAILETTPQENRRLALAHIGGAIRGWRYLRKGAGLLRELKRAGVRHERHVVALRAEGEEALTGVGWRTAERPDDWQHCEATTLLLHHGVVPNVQMTRALGGEHDWSEQQLCWRPRRDAFGRSDIENFFIAGDGGGIGGARAAQLQGELAALAALESLGHIDGPTLAREAAPVRRKLDAELVVRPFLDALYRPGDSWRRPDDEVVVCRCEEISAGEIRRVARLGCAGPNQMKSFTRCGMGPCQGRLCGLTVSEILAAENGQSLEQTGYYRLRPPFKPITLGQLASAAGDAPGAPAWNETETAS</sequence>
<dbReference type="SUPFAM" id="SSF51905">
    <property type="entry name" value="FAD/NAD(P)-binding domain"/>
    <property type="match status" value="1"/>
</dbReference>
<dbReference type="InterPro" id="IPR023753">
    <property type="entry name" value="FAD/NAD-binding_dom"/>
</dbReference>
<dbReference type="InterPro" id="IPR017224">
    <property type="entry name" value="Opine_Oxase_asu/HCN_bsu"/>
</dbReference>
<dbReference type="PIRSF" id="PIRSF037495">
    <property type="entry name" value="Opine_OX_OoxA/HcnB"/>
    <property type="match status" value="1"/>
</dbReference>
<dbReference type="PRINTS" id="PR00469">
    <property type="entry name" value="PNDRDTASEII"/>
</dbReference>
<dbReference type="AlphaFoldDB" id="A0A640WJI0"/>
<dbReference type="PANTHER" id="PTHR42949">
    <property type="entry name" value="ANAEROBIC GLYCEROL-3-PHOSPHATE DEHYDROGENASE SUBUNIT B"/>
    <property type="match status" value="1"/>
</dbReference>
<dbReference type="PRINTS" id="PR00368">
    <property type="entry name" value="FADPNR"/>
</dbReference>
<dbReference type="Gene3D" id="3.50.50.60">
    <property type="entry name" value="FAD/NAD(P)-binding domain"/>
    <property type="match status" value="2"/>
</dbReference>
<dbReference type="InterPro" id="IPR051691">
    <property type="entry name" value="Metab_Enz_Cyan_OpOx_G3PDH"/>
</dbReference>
<dbReference type="Proteomes" id="UP000466024">
    <property type="component" value="Unassembled WGS sequence"/>
</dbReference>
<dbReference type="EMBL" id="VTPX01000001">
    <property type="protein sequence ID" value="KAA0020692.1"/>
    <property type="molecule type" value="Genomic_DNA"/>
</dbReference>
<dbReference type="InterPro" id="IPR041117">
    <property type="entry name" value="SoxA_A3"/>
</dbReference>
<evidence type="ECO:0000313" key="5">
    <source>
        <dbReference type="Proteomes" id="UP000466024"/>
    </source>
</evidence>
<evidence type="ECO:0000256" key="1">
    <source>
        <dbReference type="ARBA" id="ARBA00023002"/>
    </source>
</evidence>
<dbReference type="InterPro" id="IPR041854">
    <property type="entry name" value="BFD-like_2Fe2S-bd_dom_sf"/>
</dbReference>
<dbReference type="PANTHER" id="PTHR42949:SF3">
    <property type="entry name" value="ANAEROBIC GLYCEROL-3-PHOSPHATE DEHYDROGENASE SUBUNIT B"/>
    <property type="match status" value="1"/>
</dbReference>
<proteinExistence type="predicted"/>